<accession>A0A087T9C9</accession>
<feature type="non-terminal residue" evidence="1">
    <location>
        <position position="46"/>
    </location>
</feature>
<protein>
    <submittedName>
        <fullName evidence="1">Uncharacterized protein</fullName>
    </submittedName>
</protein>
<proteinExistence type="predicted"/>
<keyword evidence="2" id="KW-1185">Reference proteome</keyword>
<dbReference type="AlphaFoldDB" id="A0A087T9C9"/>
<evidence type="ECO:0000313" key="2">
    <source>
        <dbReference type="Proteomes" id="UP000054359"/>
    </source>
</evidence>
<gene>
    <name evidence="1" type="ORF">X975_00149</name>
</gene>
<sequence length="46" mass="5895">MLLYIYWKFHQTPFPFHNHRKLFLLLHYTDTLRPHLYTFGTWFCIH</sequence>
<dbReference type="Proteomes" id="UP000054359">
    <property type="component" value="Unassembled WGS sequence"/>
</dbReference>
<name>A0A087T9C9_STEMI</name>
<evidence type="ECO:0000313" key="1">
    <source>
        <dbReference type="EMBL" id="KFM61718.1"/>
    </source>
</evidence>
<organism evidence="1 2">
    <name type="scientific">Stegodyphus mimosarum</name>
    <name type="common">African social velvet spider</name>
    <dbReference type="NCBI Taxonomy" id="407821"/>
    <lineage>
        <taxon>Eukaryota</taxon>
        <taxon>Metazoa</taxon>
        <taxon>Ecdysozoa</taxon>
        <taxon>Arthropoda</taxon>
        <taxon>Chelicerata</taxon>
        <taxon>Arachnida</taxon>
        <taxon>Araneae</taxon>
        <taxon>Araneomorphae</taxon>
        <taxon>Entelegynae</taxon>
        <taxon>Eresoidea</taxon>
        <taxon>Eresidae</taxon>
        <taxon>Stegodyphus</taxon>
    </lineage>
</organism>
<reference evidence="1 2" key="1">
    <citation type="submission" date="2013-11" db="EMBL/GenBank/DDBJ databases">
        <title>Genome sequencing of Stegodyphus mimosarum.</title>
        <authorList>
            <person name="Bechsgaard J."/>
        </authorList>
    </citation>
    <scope>NUCLEOTIDE SEQUENCE [LARGE SCALE GENOMIC DNA]</scope>
</reference>
<dbReference type="EMBL" id="KK114111">
    <property type="protein sequence ID" value="KFM61718.1"/>
    <property type="molecule type" value="Genomic_DNA"/>
</dbReference>